<dbReference type="AlphaFoldDB" id="A0A9P6CZR8"/>
<feature type="transmembrane region" description="Helical" evidence="1">
    <location>
        <begin position="94"/>
        <end position="113"/>
    </location>
</feature>
<comment type="caution">
    <text evidence="2">The sequence shown here is derived from an EMBL/GenBank/DDBJ whole genome shotgun (WGS) entry which is preliminary data.</text>
</comment>
<gene>
    <name evidence="2" type="ORF">BDN70DRAFT_76448</name>
</gene>
<proteinExistence type="predicted"/>
<dbReference type="EMBL" id="MU155246">
    <property type="protein sequence ID" value="KAF9477953.1"/>
    <property type="molecule type" value="Genomic_DNA"/>
</dbReference>
<keyword evidence="3" id="KW-1185">Reference proteome</keyword>
<keyword evidence="1" id="KW-1133">Transmembrane helix</keyword>
<sequence length="114" mass="12829">MLKHASMADVDVQQRTTLTIYAVYSVTVPFACCYAHSKSYFGPDHYSAEGFSLVSCCHCTHTLVNDSDESYQNWKLRTARFFSTGLMTQTKPKYLVMLVISTVVSIQTFVHGVD</sequence>
<organism evidence="2 3">
    <name type="scientific">Pholiota conissans</name>
    <dbReference type="NCBI Taxonomy" id="109636"/>
    <lineage>
        <taxon>Eukaryota</taxon>
        <taxon>Fungi</taxon>
        <taxon>Dikarya</taxon>
        <taxon>Basidiomycota</taxon>
        <taxon>Agaricomycotina</taxon>
        <taxon>Agaricomycetes</taxon>
        <taxon>Agaricomycetidae</taxon>
        <taxon>Agaricales</taxon>
        <taxon>Agaricineae</taxon>
        <taxon>Strophariaceae</taxon>
        <taxon>Pholiota</taxon>
    </lineage>
</organism>
<keyword evidence="1" id="KW-0812">Transmembrane</keyword>
<evidence type="ECO:0000313" key="3">
    <source>
        <dbReference type="Proteomes" id="UP000807469"/>
    </source>
</evidence>
<dbReference type="Proteomes" id="UP000807469">
    <property type="component" value="Unassembled WGS sequence"/>
</dbReference>
<protein>
    <submittedName>
        <fullName evidence="2">Uncharacterized protein</fullName>
    </submittedName>
</protein>
<accession>A0A9P6CZR8</accession>
<keyword evidence="1" id="KW-0472">Membrane</keyword>
<reference evidence="2" key="1">
    <citation type="submission" date="2020-11" db="EMBL/GenBank/DDBJ databases">
        <authorList>
            <consortium name="DOE Joint Genome Institute"/>
            <person name="Ahrendt S."/>
            <person name="Riley R."/>
            <person name="Andreopoulos W."/>
            <person name="Labutti K."/>
            <person name="Pangilinan J."/>
            <person name="Ruiz-Duenas F.J."/>
            <person name="Barrasa J.M."/>
            <person name="Sanchez-Garcia M."/>
            <person name="Camarero S."/>
            <person name="Miyauchi S."/>
            <person name="Serrano A."/>
            <person name="Linde D."/>
            <person name="Babiker R."/>
            <person name="Drula E."/>
            <person name="Ayuso-Fernandez I."/>
            <person name="Pacheco R."/>
            <person name="Padilla G."/>
            <person name="Ferreira P."/>
            <person name="Barriuso J."/>
            <person name="Kellner H."/>
            <person name="Castanera R."/>
            <person name="Alfaro M."/>
            <person name="Ramirez L."/>
            <person name="Pisabarro A.G."/>
            <person name="Kuo A."/>
            <person name="Tritt A."/>
            <person name="Lipzen A."/>
            <person name="He G."/>
            <person name="Yan M."/>
            <person name="Ng V."/>
            <person name="Cullen D."/>
            <person name="Martin F."/>
            <person name="Rosso M.-N."/>
            <person name="Henrissat B."/>
            <person name="Hibbett D."/>
            <person name="Martinez A.T."/>
            <person name="Grigoriev I.V."/>
        </authorList>
    </citation>
    <scope>NUCLEOTIDE SEQUENCE</scope>
    <source>
        <strain evidence="2">CIRM-BRFM 674</strain>
    </source>
</reference>
<evidence type="ECO:0000256" key="1">
    <source>
        <dbReference type="SAM" id="Phobius"/>
    </source>
</evidence>
<name>A0A9P6CZR8_9AGAR</name>
<evidence type="ECO:0000313" key="2">
    <source>
        <dbReference type="EMBL" id="KAF9477953.1"/>
    </source>
</evidence>